<dbReference type="InterPro" id="IPR003593">
    <property type="entry name" value="AAA+_ATPase"/>
</dbReference>
<dbReference type="SUPFAM" id="SSF52540">
    <property type="entry name" value="P-loop containing nucleoside triphosphate hydrolases"/>
    <property type="match status" value="1"/>
</dbReference>
<name>A0A9E9LX66_9BURK</name>
<dbReference type="Proteomes" id="UP001156215">
    <property type="component" value="Chromosome"/>
</dbReference>
<dbReference type="PANTHER" id="PTHR24220:SF470">
    <property type="entry name" value="CELL DIVISION ATP-BINDING PROTEIN FTSE"/>
    <property type="match status" value="1"/>
</dbReference>
<dbReference type="CDD" id="cd03255">
    <property type="entry name" value="ABC_MJ0796_LolCDE_FtsE"/>
    <property type="match status" value="1"/>
</dbReference>
<dbReference type="GO" id="GO:0005524">
    <property type="term" value="F:ATP binding"/>
    <property type="evidence" value="ECO:0007669"/>
    <property type="project" value="UniProtKB-KW"/>
</dbReference>
<dbReference type="RefSeq" id="WP_269308245.1">
    <property type="nucleotide sequence ID" value="NZ_CP098242.1"/>
</dbReference>
<dbReference type="PROSITE" id="PS50893">
    <property type="entry name" value="ABC_TRANSPORTER_2"/>
    <property type="match status" value="1"/>
</dbReference>
<evidence type="ECO:0000256" key="2">
    <source>
        <dbReference type="ARBA" id="ARBA00005417"/>
    </source>
</evidence>
<dbReference type="PROSITE" id="PS00211">
    <property type="entry name" value="ABC_TRANSPORTER_1"/>
    <property type="match status" value="1"/>
</dbReference>
<proteinExistence type="inferred from homology"/>
<keyword evidence="6" id="KW-0547">Nucleotide-binding</keyword>
<feature type="domain" description="ABC transporter" evidence="11">
    <location>
        <begin position="2"/>
        <end position="228"/>
    </location>
</feature>
<evidence type="ECO:0000256" key="5">
    <source>
        <dbReference type="ARBA" id="ARBA00022475"/>
    </source>
</evidence>
<accession>A0A9E9LX66</accession>
<dbReference type="InterPro" id="IPR027417">
    <property type="entry name" value="P-loop_NTPase"/>
</dbReference>
<dbReference type="FunFam" id="3.40.50.300:FF:000056">
    <property type="entry name" value="Cell division ATP-binding protein FtsE"/>
    <property type="match status" value="1"/>
</dbReference>
<keyword evidence="10" id="KW-0472">Membrane</keyword>
<evidence type="ECO:0000259" key="11">
    <source>
        <dbReference type="PROSITE" id="PS50893"/>
    </source>
</evidence>
<comment type="similarity">
    <text evidence="2">Belongs to the ABC transporter superfamily.</text>
</comment>
<comment type="function">
    <text evidence="1">Part of the ABC transporter FtsEX involved in cellular division. Important for assembly or stability of the septal ring.</text>
</comment>
<dbReference type="Pfam" id="PF00005">
    <property type="entry name" value="ABC_tran"/>
    <property type="match status" value="1"/>
</dbReference>
<evidence type="ECO:0000256" key="8">
    <source>
        <dbReference type="ARBA" id="ARBA00022967"/>
    </source>
</evidence>
<keyword evidence="9" id="KW-0029">Amino-acid transport</keyword>
<evidence type="ECO:0000256" key="6">
    <source>
        <dbReference type="ARBA" id="ARBA00022741"/>
    </source>
</evidence>
<dbReference type="PANTHER" id="PTHR24220">
    <property type="entry name" value="IMPORT ATP-BINDING PROTEIN"/>
    <property type="match status" value="1"/>
</dbReference>
<keyword evidence="7 12" id="KW-0067">ATP-binding</keyword>
<gene>
    <name evidence="12" type="ORF">NB640_08190</name>
</gene>
<protein>
    <recommendedName>
        <fullName evidence="3">Cell division ATP-binding protein FtsE</fullName>
    </recommendedName>
</protein>
<dbReference type="GO" id="GO:0016887">
    <property type="term" value="F:ATP hydrolysis activity"/>
    <property type="evidence" value="ECO:0007669"/>
    <property type="project" value="InterPro"/>
</dbReference>
<evidence type="ECO:0000313" key="12">
    <source>
        <dbReference type="EMBL" id="WAW09250.1"/>
    </source>
</evidence>
<keyword evidence="4" id="KW-0813">Transport</keyword>
<dbReference type="GO" id="GO:0005886">
    <property type="term" value="C:plasma membrane"/>
    <property type="evidence" value="ECO:0007669"/>
    <property type="project" value="UniProtKB-ARBA"/>
</dbReference>
<dbReference type="InterPro" id="IPR017871">
    <property type="entry name" value="ABC_transporter-like_CS"/>
</dbReference>
<dbReference type="InterPro" id="IPR003439">
    <property type="entry name" value="ABC_transporter-like_ATP-bd"/>
</dbReference>
<evidence type="ECO:0000256" key="3">
    <source>
        <dbReference type="ARBA" id="ARBA00020019"/>
    </source>
</evidence>
<dbReference type="GO" id="GO:0006865">
    <property type="term" value="P:amino acid transport"/>
    <property type="evidence" value="ECO:0007669"/>
    <property type="project" value="UniProtKB-KW"/>
</dbReference>
<sequence>MIEFFDVSRFYPGDITAVSNITFSIQPGEMVFLTGPSGAGKSTLLKMIAAIEKPDDGTLTVNGQDIANLRPAGIASLRQNLGLVLQQQALLEDRTILDNVMLPLIVTGTSRAEAEARANAALDKVDLADRAWFRPQTLSGGEQQRVAVARAIVNKPKIILADEPTTNLDRESAVKVIDAISFFQSAGVTCIIATHDGQLLERANRIIYLKQGRLIKSEQRVRPQTGRP</sequence>
<keyword evidence="13" id="KW-1185">Reference proteome</keyword>
<evidence type="ECO:0000256" key="1">
    <source>
        <dbReference type="ARBA" id="ARBA00002579"/>
    </source>
</evidence>
<organism evidence="12 13">
    <name type="scientific">Oxalobacter vibrioformis</name>
    <dbReference type="NCBI Taxonomy" id="933080"/>
    <lineage>
        <taxon>Bacteria</taxon>
        <taxon>Pseudomonadati</taxon>
        <taxon>Pseudomonadota</taxon>
        <taxon>Betaproteobacteria</taxon>
        <taxon>Burkholderiales</taxon>
        <taxon>Oxalobacteraceae</taxon>
        <taxon>Oxalobacter</taxon>
    </lineage>
</organism>
<dbReference type="SMART" id="SM00382">
    <property type="entry name" value="AAA"/>
    <property type="match status" value="1"/>
</dbReference>
<reference evidence="12" key="1">
    <citation type="journal article" date="2022" name="Front. Microbiol.">
        <title>New perspectives on an old grouping: The genomic and phenotypic variability of Oxalobacter formigenes and the implications for calcium oxalate stone prevention.</title>
        <authorList>
            <person name="Chmiel J.A."/>
            <person name="Carr C."/>
            <person name="Stuivenberg G.A."/>
            <person name="Venema R."/>
            <person name="Chanyi R.M."/>
            <person name="Al K.F."/>
            <person name="Giguere D."/>
            <person name="Say H."/>
            <person name="Akouris P.P."/>
            <person name="Dominguez Romero S.A."/>
            <person name="Kwong A."/>
            <person name="Tai V."/>
            <person name="Koval S.F."/>
            <person name="Razvi H."/>
            <person name="Bjazevic J."/>
            <person name="Burton J.P."/>
        </authorList>
    </citation>
    <scope>NUCLEOTIDE SEQUENCE</scope>
    <source>
        <strain evidence="12">WoOx3</strain>
    </source>
</reference>
<evidence type="ECO:0000256" key="9">
    <source>
        <dbReference type="ARBA" id="ARBA00022970"/>
    </source>
</evidence>
<dbReference type="GO" id="GO:0022857">
    <property type="term" value="F:transmembrane transporter activity"/>
    <property type="evidence" value="ECO:0007669"/>
    <property type="project" value="TreeGrafter"/>
</dbReference>
<dbReference type="InterPro" id="IPR015854">
    <property type="entry name" value="ABC_transpr_LolD-like"/>
</dbReference>
<keyword evidence="8" id="KW-1278">Translocase</keyword>
<dbReference type="Gene3D" id="3.40.50.300">
    <property type="entry name" value="P-loop containing nucleotide triphosphate hydrolases"/>
    <property type="match status" value="1"/>
</dbReference>
<dbReference type="KEGG" id="ovb:NB640_08190"/>
<evidence type="ECO:0000256" key="10">
    <source>
        <dbReference type="ARBA" id="ARBA00023136"/>
    </source>
</evidence>
<keyword evidence="5" id="KW-1003">Cell membrane</keyword>
<evidence type="ECO:0000256" key="7">
    <source>
        <dbReference type="ARBA" id="ARBA00022840"/>
    </source>
</evidence>
<dbReference type="EMBL" id="CP098242">
    <property type="protein sequence ID" value="WAW09250.1"/>
    <property type="molecule type" value="Genomic_DNA"/>
</dbReference>
<evidence type="ECO:0000313" key="13">
    <source>
        <dbReference type="Proteomes" id="UP001156215"/>
    </source>
</evidence>
<evidence type="ECO:0000256" key="4">
    <source>
        <dbReference type="ARBA" id="ARBA00022448"/>
    </source>
</evidence>
<dbReference type="InterPro" id="IPR017911">
    <property type="entry name" value="MacB-like_ATP-bd"/>
</dbReference>
<dbReference type="AlphaFoldDB" id="A0A9E9LX66"/>